<dbReference type="SUPFAM" id="SSF52156">
    <property type="entry name" value="Initiation factor IF2/eIF5b, domain 3"/>
    <property type="match status" value="1"/>
</dbReference>
<reference evidence="14 15" key="1">
    <citation type="submission" date="2018-11" db="EMBL/GenBank/DDBJ databases">
        <title>Genomic Encyclopedia of Type Strains, Phase IV (KMG-IV): sequencing the most valuable type-strain genomes for metagenomic binning, comparative biology and taxonomic classification.</title>
        <authorList>
            <person name="Goeker M."/>
        </authorList>
    </citation>
    <scope>NUCLEOTIDE SEQUENCE [LARGE SCALE GENOMIC DNA]</scope>
    <source>
        <strain evidence="14 15">DSM 22027</strain>
    </source>
</reference>
<dbReference type="NCBIfam" id="TIGR00231">
    <property type="entry name" value="small_GTP"/>
    <property type="match status" value="1"/>
</dbReference>
<feature type="compositionally biased region" description="Basic and acidic residues" evidence="12">
    <location>
        <begin position="213"/>
        <end position="224"/>
    </location>
</feature>
<dbReference type="PANTHER" id="PTHR43381:SF5">
    <property type="entry name" value="TR-TYPE G DOMAIN-CONTAINING PROTEIN"/>
    <property type="match status" value="1"/>
</dbReference>
<dbReference type="AlphaFoldDB" id="A0A3N1USU7"/>
<keyword evidence="6 9" id="KW-0547">Nucleotide-binding</keyword>
<evidence type="ECO:0000259" key="13">
    <source>
        <dbReference type="PROSITE" id="PS51722"/>
    </source>
</evidence>
<dbReference type="Gene3D" id="1.10.10.2480">
    <property type="match status" value="1"/>
</dbReference>
<evidence type="ECO:0000313" key="15">
    <source>
        <dbReference type="Proteomes" id="UP000276223"/>
    </source>
</evidence>
<evidence type="ECO:0000256" key="10">
    <source>
        <dbReference type="RuleBase" id="RU000644"/>
    </source>
</evidence>
<dbReference type="InterPro" id="IPR053905">
    <property type="entry name" value="EF-G-like_DII"/>
</dbReference>
<feature type="compositionally biased region" description="Basic and acidic residues" evidence="12">
    <location>
        <begin position="345"/>
        <end position="377"/>
    </location>
</feature>
<comment type="subcellular location">
    <subcellularLocation>
        <location evidence="1 9 11">Cytoplasm</location>
    </subcellularLocation>
</comment>
<dbReference type="Gene3D" id="3.40.50.10050">
    <property type="entry name" value="Translation initiation factor IF- 2, domain 3"/>
    <property type="match status" value="1"/>
</dbReference>
<organism evidence="14 15">
    <name type="scientific">Desulfosoma caldarium</name>
    <dbReference type="NCBI Taxonomy" id="610254"/>
    <lineage>
        <taxon>Bacteria</taxon>
        <taxon>Pseudomonadati</taxon>
        <taxon>Thermodesulfobacteriota</taxon>
        <taxon>Syntrophobacteria</taxon>
        <taxon>Syntrophobacterales</taxon>
        <taxon>Syntrophobacteraceae</taxon>
        <taxon>Desulfosoma</taxon>
    </lineage>
</organism>
<dbReference type="InterPro" id="IPR000178">
    <property type="entry name" value="TF_IF2_bacterial-like"/>
</dbReference>
<dbReference type="InterPro" id="IPR005225">
    <property type="entry name" value="Small_GTP-bd"/>
</dbReference>
<dbReference type="Gene3D" id="2.40.30.10">
    <property type="entry name" value="Translation factors"/>
    <property type="match status" value="2"/>
</dbReference>
<sequence length="982" mass="108378">MARMRVHELAKELDMNSRELLDKILKMGIVVKNHMSTLSESAVAKIREHLQRDVTRQVEEKRIGRQVIRRRKKIEVEQPAEVQVAGAGEAPEVLGQEDQKAAEEPAATEIPVATAAKPPVEPEDVAEAAKPPAEEPTPSVTSAAEAEKVEEVSEKALKTAIEVSPVPEEPGLGEAAEAEAVHEEAPAEPMSAQEDSVTAEAMEEAGAEPVPSAEKEKEIRKAPAEVEEETDQPARIISRPEPVRAAEEPMEALAVVSEKGEEEEDKAKKKKGKRRRRKRRKDEPARIISLPEIIPSEPEEEPEVPPTVVRFLPEQEISREPLRKKRLRPDEEPSGPEKKLRKGRKEVVGREELYTKKELRAQDERGKESLRREDHGPQKPQITVPKAIKRRIRIDEAITVANLARQMGVKATEVIKKLLALGLPANINQAIDFDAAALVAAEFDYEVEKAGFEEEDILQTVEDRPEDLQPRPPVVTVMGHVDHGKTSLLDAIRHTRVIDQEAGGITQHIGAYFVELDGRHITFLDTPGHEAFTAMRARGAKVTDIVILVVAADDGVMQQTVEAINHSKAAGVPIMVAINKIDKPNANPDRVKRELSEHGLLPEEWGGDVTMVEISAKKKMGIEELLEMVLLQAELMELKANPNKPARGRVIEAKLDKGRGPVATILVQEGTLREGNAYVCGTYFGRVRSMFNDKGQKVTAAGPSVPVEVIGLSGVPNAGDDFVVLADEKQAKLVAEHRQLKAREKELSRTTKVTLEKLYGQIRDGQIQEISVILKTDVQGSLEAIRDSLLKLSTPDVKVSLIHAGTGAISESDVMLASASNALIIGFNVRADAKAQELAEQEKVSIRYYDVIYQILDDIKDAMVGLLEPQYQEEIVGRAEVRQTFHISRIGTVAGCYVTEGKVERSAKVRLLRDGVVVWDGKISSLKRFKDDAREVKAGFECGLTIENFNDIKVGDLLEVYQMVEVAPVLETRPSPEDRPQP</sequence>
<keyword evidence="5 9" id="KW-0396">Initiation factor</keyword>
<dbReference type="SUPFAM" id="SSF50447">
    <property type="entry name" value="Translation proteins"/>
    <property type="match status" value="2"/>
</dbReference>
<feature type="compositionally biased region" description="Low complexity" evidence="12">
    <location>
        <begin position="287"/>
        <end position="296"/>
    </location>
</feature>
<feature type="region of interest" description="Disordered" evidence="12">
    <location>
        <begin position="86"/>
        <end position="381"/>
    </location>
</feature>
<dbReference type="GO" id="GO:0003743">
    <property type="term" value="F:translation initiation factor activity"/>
    <property type="evidence" value="ECO:0007669"/>
    <property type="project" value="UniProtKB-UniRule"/>
</dbReference>
<proteinExistence type="inferred from homology"/>
<dbReference type="InterPro" id="IPR006847">
    <property type="entry name" value="IF2_N"/>
</dbReference>
<dbReference type="GO" id="GO:0005829">
    <property type="term" value="C:cytosol"/>
    <property type="evidence" value="ECO:0007669"/>
    <property type="project" value="TreeGrafter"/>
</dbReference>
<evidence type="ECO:0000256" key="12">
    <source>
        <dbReference type="SAM" id="MobiDB-lite"/>
    </source>
</evidence>
<dbReference type="InterPro" id="IPR027417">
    <property type="entry name" value="P-loop_NTPase"/>
</dbReference>
<evidence type="ECO:0000256" key="4">
    <source>
        <dbReference type="ARBA" id="ARBA00022490"/>
    </source>
</evidence>
<dbReference type="InterPro" id="IPR004161">
    <property type="entry name" value="EFTu-like_2"/>
</dbReference>
<keyword evidence="4 9" id="KW-0963">Cytoplasm</keyword>
<comment type="caution">
    <text evidence="14">The sequence shown here is derived from an EMBL/GenBank/DDBJ whole genome shotgun (WGS) entry which is preliminary data.</text>
</comment>
<dbReference type="PANTHER" id="PTHR43381">
    <property type="entry name" value="TRANSLATION INITIATION FACTOR IF-2-RELATED"/>
    <property type="match status" value="1"/>
</dbReference>
<feature type="region of interest" description="G-domain" evidence="9">
    <location>
        <begin position="473"/>
        <end position="621"/>
    </location>
</feature>
<dbReference type="Pfam" id="PF00009">
    <property type="entry name" value="GTP_EFTU"/>
    <property type="match status" value="1"/>
</dbReference>
<accession>A0A3N1USU7</accession>
<dbReference type="GO" id="GO:0005525">
    <property type="term" value="F:GTP binding"/>
    <property type="evidence" value="ECO:0007669"/>
    <property type="project" value="UniProtKB-KW"/>
</dbReference>
<evidence type="ECO:0000256" key="5">
    <source>
        <dbReference type="ARBA" id="ARBA00022540"/>
    </source>
</evidence>
<dbReference type="Gene3D" id="3.40.50.300">
    <property type="entry name" value="P-loop containing nucleotide triphosphate hydrolases"/>
    <property type="match status" value="1"/>
</dbReference>
<dbReference type="CDD" id="cd03692">
    <property type="entry name" value="mtIF2_IVc"/>
    <property type="match status" value="1"/>
</dbReference>
<dbReference type="Pfam" id="PF11987">
    <property type="entry name" value="IF-2"/>
    <property type="match status" value="1"/>
</dbReference>
<dbReference type="Pfam" id="PF03144">
    <property type="entry name" value="GTP_EFTU_D2"/>
    <property type="match status" value="1"/>
</dbReference>
<evidence type="ECO:0000256" key="6">
    <source>
        <dbReference type="ARBA" id="ARBA00022741"/>
    </source>
</evidence>
<feature type="binding site" evidence="9">
    <location>
        <begin position="579"/>
        <end position="582"/>
    </location>
    <ligand>
        <name>GTP</name>
        <dbReference type="ChEBI" id="CHEBI:37565"/>
    </ligand>
</feature>
<dbReference type="InterPro" id="IPR036925">
    <property type="entry name" value="TIF_IF2_dom3_sf"/>
</dbReference>
<dbReference type="CDD" id="cd01887">
    <property type="entry name" value="IF2_eIF5B"/>
    <property type="match status" value="1"/>
</dbReference>
<dbReference type="NCBIfam" id="TIGR00487">
    <property type="entry name" value="IF-2"/>
    <property type="match status" value="1"/>
</dbReference>
<dbReference type="Proteomes" id="UP000276223">
    <property type="component" value="Unassembled WGS sequence"/>
</dbReference>
<dbReference type="Pfam" id="PF22042">
    <property type="entry name" value="EF-G_D2"/>
    <property type="match status" value="1"/>
</dbReference>
<evidence type="ECO:0000256" key="7">
    <source>
        <dbReference type="ARBA" id="ARBA00022917"/>
    </source>
</evidence>
<dbReference type="GO" id="GO:0003924">
    <property type="term" value="F:GTPase activity"/>
    <property type="evidence" value="ECO:0007669"/>
    <property type="project" value="UniProtKB-UniRule"/>
</dbReference>
<feature type="binding site" evidence="9">
    <location>
        <begin position="479"/>
        <end position="486"/>
    </location>
    <ligand>
        <name>GTP</name>
        <dbReference type="ChEBI" id="CHEBI:37565"/>
    </ligand>
</feature>
<feature type="compositionally biased region" description="Basic and acidic residues" evidence="12">
    <location>
        <begin position="328"/>
        <end position="338"/>
    </location>
</feature>
<dbReference type="InterPro" id="IPR015760">
    <property type="entry name" value="TIF_IF2"/>
</dbReference>
<evidence type="ECO:0000313" key="14">
    <source>
        <dbReference type="EMBL" id="ROQ90196.1"/>
    </source>
</evidence>
<feature type="domain" description="Tr-type G" evidence="13">
    <location>
        <begin position="470"/>
        <end position="639"/>
    </location>
</feature>
<dbReference type="FunFam" id="3.40.50.300:FF:000019">
    <property type="entry name" value="Translation initiation factor IF-2"/>
    <property type="match status" value="1"/>
</dbReference>
<keyword evidence="8 9" id="KW-0342">GTP-binding</keyword>
<name>A0A3N1USU7_9BACT</name>
<dbReference type="CDD" id="cd03702">
    <property type="entry name" value="IF2_mtIF2_II"/>
    <property type="match status" value="1"/>
</dbReference>
<evidence type="ECO:0000256" key="8">
    <source>
        <dbReference type="ARBA" id="ARBA00023134"/>
    </source>
</evidence>
<dbReference type="SUPFAM" id="SSF52540">
    <property type="entry name" value="P-loop containing nucleoside triphosphate hydrolases"/>
    <property type="match status" value="1"/>
</dbReference>
<feature type="binding site" evidence="9">
    <location>
        <begin position="525"/>
        <end position="529"/>
    </location>
    <ligand>
        <name>GTP</name>
        <dbReference type="ChEBI" id="CHEBI:37565"/>
    </ligand>
</feature>
<feature type="compositionally biased region" description="Basic residues" evidence="12">
    <location>
        <begin position="268"/>
        <end position="280"/>
    </location>
</feature>
<keyword evidence="7 9" id="KW-0648">Protein biosynthesis</keyword>
<dbReference type="InterPro" id="IPR044145">
    <property type="entry name" value="IF2_II"/>
</dbReference>
<dbReference type="PROSITE" id="PS01176">
    <property type="entry name" value="IF2"/>
    <property type="match status" value="1"/>
</dbReference>
<dbReference type="FunFam" id="3.40.50.10050:FF:000001">
    <property type="entry name" value="Translation initiation factor IF-2"/>
    <property type="match status" value="1"/>
</dbReference>
<dbReference type="InterPro" id="IPR023115">
    <property type="entry name" value="TIF_IF2_dom3"/>
</dbReference>
<feature type="compositionally biased region" description="Basic and acidic residues" evidence="12">
    <location>
        <begin position="145"/>
        <end position="157"/>
    </location>
</feature>
<dbReference type="InterPro" id="IPR009000">
    <property type="entry name" value="Transl_B-barrel_sf"/>
</dbReference>
<evidence type="ECO:0000256" key="3">
    <source>
        <dbReference type="ARBA" id="ARBA00020675"/>
    </source>
</evidence>
<protein>
    <recommendedName>
        <fullName evidence="3 9">Translation initiation factor IF-2</fullName>
    </recommendedName>
</protein>
<comment type="similarity">
    <text evidence="2 9 10">Belongs to the TRAFAC class translation factor GTPase superfamily. Classic translation factor GTPase family. IF-2 subfamily.</text>
</comment>
<feature type="compositionally biased region" description="Low complexity" evidence="12">
    <location>
        <begin position="165"/>
        <end position="175"/>
    </location>
</feature>
<keyword evidence="15" id="KW-1185">Reference proteome</keyword>
<evidence type="ECO:0000256" key="9">
    <source>
        <dbReference type="HAMAP-Rule" id="MF_00100"/>
    </source>
</evidence>
<gene>
    <name evidence="9" type="primary">infB</name>
    <name evidence="14" type="ORF">EDC27_2811</name>
</gene>
<dbReference type="OrthoDB" id="9811804at2"/>
<dbReference type="Pfam" id="PF04760">
    <property type="entry name" value="IF2_N"/>
    <property type="match status" value="2"/>
</dbReference>
<dbReference type="PROSITE" id="PS51722">
    <property type="entry name" value="G_TR_2"/>
    <property type="match status" value="1"/>
</dbReference>
<dbReference type="FunFam" id="2.40.30.10:FF:000007">
    <property type="entry name" value="Translation initiation factor IF-2"/>
    <property type="match status" value="1"/>
</dbReference>
<evidence type="ECO:0000256" key="11">
    <source>
        <dbReference type="RuleBase" id="RU000645"/>
    </source>
</evidence>
<dbReference type="InterPro" id="IPR000795">
    <property type="entry name" value="T_Tr_GTP-bd_dom"/>
</dbReference>
<evidence type="ECO:0000256" key="1">
    <source>
        <dbReference type="ARBA" id="ARBA00004496"/>
    </source>
</evidence>
<dbReference type="FunFam" id="2.40.30.10:FF:000008">
    <property type="entry name" value="Translation initiation factor IF-2"/>
    <property type="match status" value="1"/>
</dbReference>
<dbReference type="EMBL" id="RJVA01000015">
    <property type="protein sequence ID" value="ROQ90196.1"/>
    <property type="molecule type" value="Genomic_DNA"/>
</dbReference>
<evidence type="ECO:0000256" key="2">
    <source>
        <dbReference type="ARBA" id="ARBA00007733"/>
    </source>
</evidence>
<comment type="function">
    <text evidence="9 10">One of the essential components for the initiation of protein synthesis. Protects formylmethionyl-tRNA from spontaneous hydrolysis and promotes its binding to the 30S ribosomal subunits. Also involved in the hydrolysis of GTP during the formation of the 70S ribosomal complex.</text>
</comment>
<dbReference type="HAMAP" id="MF_00100_B">
    <property type="entry name" value="IF_2_B"/>
    <property type="match status" value="1"/>
</dbReference>